<evidence type="ECO:0000256" key="1">
    <source>
        <dbReference type="ARBA" id="ARBA00023015"/>
    </source>
</evidence>
<sequence>MSVRVSEVPEQVPEPKSDEHDRVVFDVFARRCPSRSALEHVTGRWGVLALAALLEGSFRFNALRRRVDGISEKMLAQTLQALERDGFVIRDAQPTIPPRVEYSLSPAGREVAVKLMDLVELTADKMPEVLEARQRYDAEKSL</sequence>
<keyword evidence="1" id="KW-0805">Transcription regulation</keyword>
<protein>
    <submittedName>
        <fullName evidence="5">Transcriptional regulator, HxlR family</fullName>
    </submittedName>
</protein>
<dbReference type="STRING" id="490629.SAMN05216266_13047"/>
<dbReference type="Proteomes" id="UP000243799">
    <property type="component" value="Unassembled WGS sequence"/>
</dbReference>
<dbReference type="PROSITE" id="PS51118">
    <property type="entry name" value="HTH_HXLR"/>
    <property type="match status" value="1"/>
</dbReference>
<keyword evidence="3" id="KW-0804">Transcription</keyword>
<keyword evidence="2" id="KW-0238">DNA-binding</keyword>
<gene>
    <name evidence="5" type="ORF">SAMN05216266_13047</name>
</gene>
<organism evidence="5 6">
    <name type="scientific">Amycolatopsis marina</name>
    <dbReference type="NCBI Taxonomy" id="490629"/>
    <lineage>
        <taxon>Bacteria</taxon>
        <taxon>Bacillati</taxon>
        <taxon>Actinomycetota</taxon>
        <taxon>Actinomycetes</taxon>
        <taxon>Pseudonocardiales</taxon>
        <taxon>Pseudonocardiaceae</taxon>
        <taxon>Amycolatopsis</taxon>
    </lineage>
</organism>
<name>A0A1I1CPF8_9PSEU</name>
<dbReference type="SUPFAM" id="SSF46785">
    <property type="entry name" value="Winged helix' DNA-binding domain"/>
    <property type="match status" value="1"/>
</dbReference>
<reference evidence="6" key="1">
    <citation type="submission" date="2016-10" db="EMBL/GenBank/DDBJ databases">
        <authorList>
            <person name="Varghese N."/>
            <person name="Submissions S."/>
        </authorList>
    </citation>
    <scope>NUCLEOTIDE SEQUENCE [LARGE SCALE GENOMIC DNA]</scope>
    <source>
        <strain evidence="6">CGMCC 4.3568</strain>
    </source>
</reference>
<evidence type="ECO:0000259" key="4">
    <source>
        <dbReference type="PROSITE" id="PS51118"/>
    </source>
</evidence>
<dbReference type="InterPro" id="IPR036390">
    <property type="entry name" value="WH_DNA-bd_sf"/>
</dbReference>
<dbReference type="Pfam" id="PF01638">
    <property type="entry name" value="HxlR"/>
    <property type="match status" value="1"/>
</dbReference>
<feature type="domain" description="HTH hxlR-type" evidence="4">
    <location>
        <begin position="32"/>
        <end position="130"/>
    </location>
</feature>
<keyword evidence="6" id="KW-1185">Reference proteome</keyword>
<dbReference type="PANTHER" id="PTHR33204">
    <property type="entry name" value="TRANSCRIPTIONAL REGULATOR, MARR FAMILY"/>
    <property type="match status" value="1"/>
</dbReference>
<dbReference type="GO" id="GO:0003677">
    <property type="term" value="F:DNA binding"/>
    <property type="evidence" value="ECO:0007669"/>
    <property type="project" value="UniProtKB-KW"/>
</dbReference>
<dbReference type="AlphaFoldDB" id="A0A1I1CPF8"/>
<evidence type="ECO:0000313" key="5">
    <source>
        <dbReference type="EMBL" id="SFB62323.1"/>
    </source>
</evidence>
<evidence type="ECO:0000313" key="6">
    <source>
        <dbReference type="Proteomes" id="UP000243799"/>
    </source>
</evidence>
<dbReference type="InterPro" id="IPR036388">
    <property type="entry name" value="WH-like_DNA-bd_sf"/>
</dbReference>
<dbReference type="RefSeq" id="WP_091678977.1">
    <property type="nucleotide sequence ID" value="NZ_FOKG01000030.1"/>
</dbReference>
<accession>A0A1I1CPF8</accession>
<proteinExistence type="predicted"/>
<evidence type="ECO:0000256" key="3">
    <source>
        <dbReference type="ARBA" id="ARBA00023163"/>
    </source>
</evidence>
<dbReference type="InterPro" id="IPR002577">
    <property type="entry name" value="HTH_HxlR"/>
</dbReference>
<dbReference type="EMBL" id="FOKG01000030">
    <property type="protein sequence ID" value="SFB62323.1"/>
    <property type="molecule type" value="Genomic_DNA"/>
</dbReference>
<dbReference type="Gene3D" id="1.10.10.10">
    <property type="entry name" value="Winged helix-like DNA-binding domain superfamily/Winged helix DNA-binding domain"/>
    <property type="match status" value="1"/>
</dbReference>
<evidence type="ECO:0000256" key="2">
    <source>
        <dbReference type="ARBA" id="ARBA00023125"/>
    </source>
</evidence>
<dbReference type="PANTHER" id="PTHR33204:SF37">
    <property type="entry name" value="HTH-TYPE TRANSCRIPTIONAL REGULATOR YODB"/>
    <property type="match status" value="1"/>
</dbReference>
<dbReference type="OrthoDB" id="370168at2"/>